<accession>A0ACB5U0L2</accession>
<dbReference type="EMBL" id="BSXS01010948">
    <property type="protein sequence ID" value="GME99341.1"/>
    <property type="molecule type" value="Genomic_DNA"/>
</dbReference>
<protein>
    <submittedName>
        <fullName evidence="1">Unnamed protein product</fullName>
    </submittedName>
</protein>
<reference evidence="1" key="1">
    <citation type="submission" date="2023-04" db="EMBL/GenBank/DDBJ databases">
        <title>Ambrosiozyma monospora NBRC 10751.</title>
        <authorList>
            <person name="Ichikawa N."/>
            <person name="Sato H."/>
            <person name="Tonouchi N."/>
        </authorList>
    </citation>
    <scope>NUCLEOTIDE SEQUENCE</scope>
    <source>
        <strain evidence="1">NBRC 10751</strain>
    </source>
</reference>
<comment type="caution">
    <text evidence="1">The sequence shown here is derived from an EMBL/GenBank/DDBJ whole genome shotgun (WGS) entry which is preliminary data.</text>
</comment>
<sequence length="338" mass="37973">MMNCVRKAKSFTIITNEAPYRIPTNSPYHPLNKNGYHYNNPTGENLISSCYIHNTNPLTSSIEDSNNWFSWFDLSQQLFADACLLKVLTMRHCFGGENGMSIKNPTVQDAVDRMLLGLSSLVQLNEKLSDEDLKVLEDYYNTPDEIDSSDDGSNSNGDASVDDKDREQSQSSTDIKDDGTSKSTTETKPALDDEASVDKENNKGTDDETSEPENEVGTHKTTTEDNLKIAKESQLATMAQIHSSKSAEPVQSPPELQDFPKDPNSRSSTPNLIPKISSSTHYNQSSNKRKMTLNFDKYLYYQFDNRLVMVQWPLMICGLCYFFVEIATSMGFAKKWGI</sequence>
<dbReference type="Proteomes" id="UP001165064">
    <property type="component" value="Unassembled WGS sequence"/>
</dbReference>
<proteinExistence type="predicted"/>
<evidence type="ECO:0000313" key="1">
    <source>
        <dbReference type="EMBL" id="GME99341.1"/>
    </source>
</evidence>
<keyword evidence="2" id="KW-1185">Reference proteome</keyword>
<gene>
    <name evidence="1" type="ORF">Amon02_001069100</name>
</gene>
<organism evidence="1 2">
    <name type="scientific">Ambrosiozyma monospora</name>
    <name type="common">Yeast</name>
    <name type="synonym">Endomycopsis monosporus</name>
    <dbReference type="NCBI Taxonomy" id="43982"/>
    <lineage>
        <taxon>Eukaryota</taxon>
        <taxon>Fungi</taxon>
        <taxon>Dikarya</taxon>
        <taxon>Ascomycota</taxon>
        <taxon>Saccharomycotina</taxon>
        <taxon>Pichiomycetes</taxon>
        <taxon>Pichiales</taxon>
        <taxon>Pichiaceae</taxon>
        <taxon>Ambrosiozyma</taxon>
    </lineage>
</organism>
<name>A0ACB5U0L2_AMBMO</name>
<evidence type="ECO:0000313" key="2">
    <source>
        <dbReference type="Proteomes" id="UP001165064"/>
    </source>
</evidence>